<accession>A0A9P1GKZ6</accession>
<dbReference type="EMBL" id="CAMXCT010006445">
    <property type="protein sequence ID" value="CAI4014594.1"/>
    <property type="molecule type" value="Genomic_DNA"/>
</dbReference>
<dbReference type="EMBL" id="CAMXCT020006445">
    <property type="protein sequence ID" value="CAL1167969.1"/>
    <property type="molecule type" value="Genomic_DNA"/>
</dbReference>
<feature type="region of interest" description="Disordered" evidence="1">
    <location>
        <begin position="106"/>
        <end position="137"/>
    </location>
</feature>
<sequence length="137" mass="14848">MGCGNVRAARTVQQEPIGVVPRPHIAWDQEVSAPLAATEVTTEKPMLDLSSSTNSEDMLCHESLPVLTASRCSRSSHATRRAKSLRWIAVDAQHLASEINERVKDTGLSQRRSATENAIASQLRGASFTASPHTQES</sequence>
<name>A0A9P1GKZ6_9DINO</name>
<protein>
    <submittedName>
        <fullName evidence="2">Uncharacterized protein</fullName>
    </submittedName>
</protein>
<reference evidence="3" key="2">
    <citation type="submission" date="2024-04" db="EMBL/GenBank/DDBJ databases">
        <authorList>
            <person name="Chen Y."/>
            <person name="Shah S."/>
            <person name="Dougan E. K."/>
            <person name="Thang M."/>
            <person name="Chan C."/>
        </authorList>
    </citation>
    <scope>NUCLEOTIDE SEQUENCE [LARGE SCALE GENOMIC DNA]</scope>
</reference>
<feature type="compositionally biased region" description="Polar residues" evidence="1">
    <location>
        <begin position="128"/>
        <end position="137"/>
    </location>
</feature>
<evidence type="ECO:0000313" key="4">
    <source>
        <dbReference type="Proteomes" id="UP001152797"/>
    </source>
</evidence>
<evidence type="ECO:0000313" key="3">
    <source>
        <dbReference type="EMBL" id="CAL1167969.1"/>
    </source>
</evidence>
<gene>
    <name evidence="2" type="ORF">C1SCF055_LOCUS39487</name>
</gene>
<comment type="caution">
    <text evidence="2">The sequence shown here is derived from an EMBL/GenBank/DDBJ whole genome shotgun (WGS) entry which is preliminary data.</text>
</comment>
<keyword evidence="4" id="KW-1185">Reference proteome</keyword>
<organism evidence="2">
    <name type="scientific">Cladocopium goreaui</name>
    <dbReference type="NCBI Taxonomy" id="2562237"/>
    <lineage>
        <taxon>Eukaryota</taxon>
        <taxon>Sar</taxon>
        <taxon>Alveolata</taxon>
        <taxon>Dinophyceae</taxon>
        <taxon>Suessiales</taxon>
        <taxon>Symbiodiniaceae</taxon>
        <taxon>Cladocopium</taxon>
    </lineage>
</organism>
<evidence type="ECO:0000256" key="1">
    <source>
        <dbReference type="SAM" id="MobiDB-lite"/>
    </source>
</evidence>
<feature type="compositionally biased region" description="Polar residues" evidence="1">
    <location>
        <begin position="107"/>
        <end position="120"/>
    </location>
</feature>
<reference evidence="2" key="1">
    <citation type="submission" date="2022-10" db="EMBL/GenBank/DDBJ databases">
        <authorList>
            <person name="Chen Y."/>
            <person name="Dougan E. K."/>
            <person name="Chan C."/>
            <person name="Rhodes N."/>
            <person name="Thang M."/>
        </authorList>
    </citation>
    <scope>NUCLEOTIDE SEQUENCE</scope>
</reference>
<proteinExistence type="predicted"/>
<dbReference type="AlphaFoldDB" id="A0A9P1GKZ6"/>
<dbReference type="EMBL" id="CAMXCT030006445">
    <property type="protein sequence ID" value="CAL4801906.1"/>
    <property type="molecule type" value="Genomic_DNA"/>
</dbReference>
<evidence type="ECO:0000313" key="2">
    <source>
        <dbReference type="EMBL" id="CAI4014594.1"/>
    </source>
</evidence>
<dbReference type="Proteomes" id="UP001152797">
    <property type="component" value="Unassembled WGS sequence"/>
</dbReference>